<gene>
    <name evidence="1" type="ORF">GCM10011379_22710</name>
</gene>
<dbReference type="Pfam" id="PF11751">
    <property type="entry name" value="PorP_SprF"/>
    <property type="match status" value="1"/>
</dbReference>
<comment type="caution">
    <text evidence="1">The sequence shown here is derived from an EMBL/GenBank/DDBJ whole genome shotgun (WGS) entry which is preliminary data.</text>
</comment>
<reference evidence="1" key="1">
    <citation type="journal article" date="2014" name="Int. J. Syst. Evol. Microbiol.">
        <title>Complete genome sequence of Corynebacterium casei LMG S-19264T (=DSM 44701T), isolated from a smear-ripened cheese.</title>
        <authorList>
            <consortium name="US DOE Joint Genome Institute (JGI-PGF)"/>
            <person name="Walter F."/>
            <person name="Albersmeier A."/>
            <person name="Kalinowski J."/>
            <person name="Ruckert C."/>
        </authorList>
    </citation>
    <scope>NUCLEOTIDE SEQUENCE</scope>
    <source>
        <strain evidence="1">CGMCC 1.15290</strain>
    </source>
</reference>
<name>A0A917IZK4_9BACT</name>
<evidence type="ECO:0008006" key="3">
    <source>
        <dbReference type="Google" id="ProtNLM"/>
    </source>
</evidence>
<dbReference type="AlphaFoldDB" id="A0A917IZK4"/>
<dbReference type="Proteomes" id="UP000627292">
    <property type="component" value="Unassembled WGS sequence"/>
</dbReference>
<sequence length="320" mass="34625">MLPVSAQDPGFSQYFSSPATVNPAFTGFFSGKTRVIANHRSQWWGAGEPFITSTIAFDTKGSGFGYNDFDHWALGASALTDKSAGGLLKSNYFSISGAYHKALDEDGFQTIAAGFQGTYASRRVDLSNATFASQFSDNGFDLKLPSGENFVSGSTSHMDVAAGLLYKYDDEEKSYYAGLSMFHITQPKESILGSNTTKLPTRMAFEVGASLPVGYNSKVFLSGLFQQQAGVLNYSAGGAYSFGLPTEQNDMSLYLGGWYSNANLSPYIGLQFNSFQMGLTYDIVNTSMKAAAKKNGSFELSLIYTFFGPDDDGRKAVPQF</sequence>
<proteinExistence type="predicted"/>
<dbReference type="NCBIfam" id="TIGR03519">
    <property type="entry name" value="T9SS_PorP_fam"/>
    <property type="match status" value="1"/>
</dbReference>
<evidence type="ECO:0000313" key="2">
    <source>
        <dbReference type="Proteomes" id="UP000627292"/>
    </source>
</evidence>
<accession>A0A917IZK4</accession>
<dbReference type="InterPro" id="IPR019861">
    <property type="entry name" value="PorP/SprF_Bacteroidetes"/>
</dbReference>
<keyword evidence="2" id="KW-1185">Reference proteome</keyword>
<evidence type="ECO:0000313" key="1">
    <source>
        <dbReference type="EMBL" id="GGH67432.1"/>
    </source>
</evidence>
<dbReference type="EMBL" id="BMIB01000002">
    <property type="protein sequence ID" value="GGH67432.1"/>
    <property type="molecule type" value="Genomic_DNA"/>
</dbReference>
<organism evidence="1 2">
    <name type="scientific">Filimonas zeae</name>
    <dbReference type="NCBI Taxonomy" id="1737353"/>
    <lineage>
        <taxon>Bacteria</taxon>
        <taxon>Pseudomonadati</taxon>
        <taxon>Bacteroidota</taxon>
        <taxon>Chitinophagia</taxon>
        <taxon>Chitinophagales</taxon>
        <taxon>Chitinophagaceae</taxon>
        <taxon>Filimonas</taxon>
    </lineage>
</organism>
<protein>
    <recommendedName>
        <fullName evidence="3">Type IX secretion system membrane protein, PorP/SprF family</fullName>
    </recommendedName>
</protein>
<reference evidence="1" key="2">
    <citation type="submission" date="2020-09" db="EMBL/GenBank/DDBJ databases">
        <authorList>
            <person name="Sun Q."/>
            <person name="Zhou Y."/>
        </authorList>
    </citation>
    <scope>NUCLEOTIDE SEQUENCE</scope>
    <source>
        <strain evidence="1">CGMCC 1.15290</strain>
    </source>
</reference>